<protein>
    <submittedName>
        <fullName evidence="1">Transporter of the ATP-binding cassette (ABC)</fullName>
    </submittedName>
</protein>
<organism evidence="1 2">
    <name type="scientific">Polyrhizophydium stewartii</name>
    <dbReference type="NCBI Taxonomy" id="2732419"/>
    <lineage>
        <taxon>Eukaryota</taxon>
        <taxon>Fungi</taxon>
        <taxon>Fungi incertae sedis</taxon>
        <taxon>Chytridiomycota</taxon>
        <taxon>Chytridiomycota incertae sedis</taxon>
        <taxon>Chytridiomycetes</taxon>
        <taxon>Rhizophydiales</taxon>
        <taxon>Rhizophydiales incertae sedis</taxon>
        <taxon>Polyrhizophydium</taxon>
    </lineage>
</organism>
<gene>
    <name evidence="1" type="primary">YBT1_7</name>
    <name evidence="1" type="ORF">HK105_207698</name>
</gene>
<keyword evidence="1" id="KW-0547">Nucleotide-binding</keyword>
<keyword evidence="2" id="KW-1185">Reference proteome</keyword>
<proteinExistence type="predicted"/>
<evidence type="ECO:0000313" key="1">
    <source>
        <dbReference type="EMBL" id="KAL2912811.1"/>
    </source>
</evidence>
<sequence length="54" mass="5897">MDYDKILVLDHGRVVQFGRPRDLVQDANGLLHQMCAESGEMGLLVSIAARQGTA</sequence>
<keyword evidence="1" id="KW-0067">ATP-binding</keyword>
<evidence type="ECO:0000313" key="2">
    <source>
        <dbReference type="Proteomes" id="UP001527925"/>
    </source>
</evidence>
<dbReference type="Gene3D" id="3.40.50.300">
    <property type="entry name" value="P-loop containing nucleotide triphosphate hydrolases"/>
    <property type="match status" value="1"/>
</dbReference>
<dbReference type="EMBL" id="JADGIZ020000057">
    <property type="protein sequence ID" value="KAL2912811.1"/>
    <property type="molecule type" value="Genomic_DNA"/>
</dbReference>
<dbReference type="Proteomes" id="UP001527925">
    <property type="component" value="Unassembled WGS sequence"/>
</dbReference>
<name>A0ABR4N047_9FUNG</name>
<dbReference type="GO" id="GO:0005524">
    <property type="term" value="F:ATP binding"/>
    <property type="evidence" value="ECO:0007669"/>
    <property type="project" value="UniProtKB-KW"/>
</dbReference>
<dbReference type="InterPro" id="IPR027417">
    <property type="entry name" value="P-loop_NTPase"/>
</dbReference>
<reference evidence="1 2" key="1">
    <citation type="submission" date="2023-09" db="EMBL/GenBank/DDBJ databases">
        <title>Pangenome analysis of Batrachochytrium dendrobatidis and related Chytrids.</title>
        <authorList>
            <person name="Yacoub M.N."/>
            <person name="Stajich J.E."/>
            <person name="James T.Y."/>
        </authorList>
    </citation>
    <scope>NUCLEOTIDE SEQUENCE [LARGE SCALE GENOMIC DNA]</scope>
    <source>
        <strain evidence="1 2">JEL0888</strain>
    </source>
</reference>
<comment type="caution">
    <text evidence="1">The sequence shown here is derived from an EMBL/GenBank/DDBJ whole genome shotgun (WGS) entry which is preliminary data.</text>
</comment>
<accession>A0ABR4N047</accession>